<dbReference type="Proteomes" id="UP001278500">
    <property type="component" value="Unassembled WGS sequence"/>
</dbReference>
<evidence type="ECO:0000256" key="2">
    <source>
        <dbReference type="SAM" id="MobiDB-lite"/>
    </source>
</evidence>
<organism evidence="3 4">
    <name type="scientific">Neurospora tetraspora</name>
    <dbReference type="NCBI Taxonomy" id="94610"/>
    <lineage>
        <taxon>Eukaryota</taxon>
        <taxon>Fungi</taxon>
        <taxon>Dikarya</taxon>
        <taxon>Ascomycota</taxon>
        <taxon>Pezizomycotina</taxon>
        <taxon>Sordariomycetes</taxon>
        <taxon>Sordariomycetidae</taxon>
        <taxon>Sordariales</taxon>
        <taxon>Sordariaceae</taxon>
        <taxon>Neurospora</taxon>
    </lineage>
</organism>
<dbReference type="CDD" id="cd07361">
    <property type="entry name" value="MEMO_like"/>
    <property type="match status" value="1"/>
</dbReference>
<evidence type="ECO:0000313" key="4">
    <source>
        <dbReference type="Proteomes" id="UP001278500"/>
    </source>
</evidence>
<dbReference type="Gene3D" id="3.40.830.10">
    <property type="entry name" value="LigB-like"/>
    <property type="match status" value="1"/>
</dbReference>
<dbReference type="HAMAP" id="MF_00055">
    <property type="entry name" value="MEMO1"/>
    <property type="match status" value="1"/>
</dbReference>
<comment type="similarity">
    <text evidence="1">Belongs to the MEMO1 family.</text>
</comment>
<dbReference type="Pfam" id="PF01875">
    <property type="entry name" value="Memo"/>
    <property type="match status" value="1"/>
</dbReference>
<feature type="region of interest" description="Disordered" evidence="2">
    <location>
        <begin position="1"/>
        <end position="21"/>
    </location>
</feature>
<dbReference type="EMBL" id="JAUEPP010000003">
    <property type="protein sequence ID" value="KAK3348016.1"/>
    <property type="molecule type" value="Genomic_DNA"/>
</dbReference>
<dbReference type="NCBIfam" id="TIGR04336">
    <property type="entry name" value="AmmeMemoSam_B"/>
    <property type="match status" value="1"/>
</dbReference>
<evidence type="ECO:0000313" key="3">
    <source>
        <dbReference type="EMBL" id="KAK3348016.1"/>
    </source>
</evidence>
<dbReference type="PANTHER" id="PTHR11060">
    <property type="entry name" value="PROTEIN MEMO1"/>
    <property type="match status" value="1"/>
</dbReference>
<reference evidence="3" key="1">
    <citation type="journal article" date="2023" name="Mol. Phylogenet. Evol.">
        <title>Genome-scale phylogeny and comparative genomics of the fungal order Sordariales.</title>
        <authorList>
            <person name="Hensen N."/>
            <person name="Bonometti L."/>
            <person name="Westerberg I."/>
            <person name="Brannstrom I.O."/>
            <person name="Guillou S."/>
            <person name="Cros-Aarteil S."/>
            <person name="Calhoun S."/>
            <person name="Haridas S."/>
            <person name="Kuo A."/>
            <person name="Mondo S."/>
            <person name="Pangilinan J."/>
            <person name="Riley R."/>
            <person name="LaButti K."/>
            <person name="Andreopoulos B."/>
            <person name="Lipzen A."/>
            <person name="Chen C."/>
            <person name="Yan M."/>
            <person name="Daum C."/>
            <person name="Ng V."/>
            <person name="Clum A."/>
            <person name="Steindorff A."/>
            <person name="Ohm R.A."/>
            <person name="Martin F."/>
            <person name="Silar P."/>
            <person name="Natvig D.O."/>
            <person name="Lalanne C."/>
            <person name="Gautier V."/>
            <person name="Ament-Velasquez S.L."/>
            <person name="Kruys A."/>
            <person name="Hutchinson M.I."/>
            <person name="Powell A.J."/>
            <person name="Barry K."/>
            <person name="Miller A.N."/>
            <person name="Grigoriev I.V."/>
            <person name="Debuchy R."/>
            <person name="Gladieux P."/>
            <person name="Hiltunen Thoren M."/>
            <person name="Johannesson H."/>
        </authorList>
    </citation>
    <scope>NUCLEOTIDE SEQUENCE</scope>
    <source>
        <strain evidence="3">CBS 560.94</strain>
    </source>
</reference>
<sequence length="355" mass="39304">MAASARDWSKNDDDGEFQETRPASHAGSWYLGNAARLSSQLDEFMSRVPNKLDGKDLPISGARVIIAPHAGYSYSGSCAAWAYKILDLANVKRVFLLGPSHTFYLKGCALSTFGKYSTPFGDLAVDGEAVDELMKTQKFSPIPVEYDIQEHCLEMHLPYLWKRLEQTLGSDSSRFPPIVPVLVGDLSADGEKAIGALLAPYLADHKNAFIISSDFCHWGKNYRYRPQLYKGLVRDQDAQWASLKIQPDFKNKADGSEPKDAEVPIHEVIKALDDLVMDSIKTGDHSDYYSILKGTKNTVCGRHPIGVVLAALEEMGGDQSGESKGKFQFVQYQRSNLVEKQSDFSVSYVSAYAVL</sequence>
<dbReference type="PANTHER" id="PTHR11060:SF0">
    <property type="entry name" value="PROTEIN MEMO1"/>
    <property type="match status" value="1"/>
</dbReference>
<reference evidence="3" key="2">
    <citation type="submission" date="2023-06" db="EMBL/GenBank/DDBJ databases">
        <authorList>
            <consortium name="Lawrence Berkeley National Laboratory"/>
            <person name="Haridas S."/>
            <person name="Hensen N."/>
            <person name="Bonometti L."/>
            <person name="Westerberg I."/>
            <person name="Brannstrom I.O."/>
            <person name="Guillou S."/>
            <person name="Cros-Aarteil S."/>
            <person name="Calhoun S."/>
            <person name="Kuo A."/>
            <person name="Mondo S."/>
            <person name="Pangilinan J."/>
            <person name="Riley R."/>
            <person name="Labutti K."/>
            <person name="Andreopoulos B."/>
            <person name="Lipzen A."/>
            <person name="Chen C."/>
            <person name="Yanf M."/>
            <person name="Daum C."/>
            <person name="Ng V."/>
            <person name="Clum A."/>
            <person name="Steindorff A."/>
            <person name="Ohm R."/>
            <person name="Martin F."/>
            <person name="Silar P."/>
            <person name="Natvig D."/>
            <person name="Lalanne C."/>
            <person name="Gautier V."/>
            <person name="Ament-Velasquez S.L."/>
            <person name="Kruys A."/>
            <person name="Hutchinson M.I."/>
            <person name="Powell A.J."/>
            <person name="Barry K."/>
            <person name="Miller A.N."/>
            <person name="Grigoriev I.V."/>
            <person name="Debuchy R."/>
            <person name="Gladieux P."/>
            <person name="Thoren M.H."/>
            <person name="Johannesson H."/>
        </authorList>
    </citation>
    <scope>NUCLEOTIDE SEQUENCE</scope>
    <source>
        <strain evidence="3">CBS 560.94</strain>
    </source>
</reference>
<dbReference type="InterPro" id="IPR002737">
    <property type="entry name" value="MEMO1_fam"/>
</dbReference>
<dbReference type="AlphaFoldDB" id="A0AAE0JI00"/>
<proteinExistence type="inferred from homology"/>
<dbReference type="GeneID" id="87858417"/>
<comment type="caution">
    <text evidence="3">The sequence shown here is derived from an EMBL/GenBank/DDBJ whole genome shotgun (WGS) entry which is preliminary data.</text>
</comment>
<evidence type="ECO:0000256" key="1">
    <source>
        <dbReference type="ARBA" id="ARBA00006315"/>
    </source>
</evidence>
<gene>
    <name evidence="3" type="ORF">B0H65DRAFT_162347</name>
</gene>
<accession>A0AAE0JI00</accession>
<keyword evidence="4" id="KW-1185">Reference proteome</keyword>
<dbReference type="RefSeq" id="XP_062683098.1">
    <property type="nucleotide sequence ID" value="XM_062821263.1"/>
</dbReference>
<protein>
    <submittedName>
        <fullName evidence="3">MEMO1 family</fullName>
    </submittedName>
</protein>
<name>A0AAE0JI00_9PEZI</name>